<evidence type="ECO:0000256" key="1">
    <source>
        <dbReference type="ARBA" id="ARBA00004418"/>
    </source>
</evidence>
<keyword evidence="4" id="KW-0574">Periplasm</keyword>
<dbReference type="GO" id="GO:0045152">
    <property type="term" value="F:antisigma factor binding"/>
    <property type="evidence" value="ECO:0007669"/>
    <property type="project" value="TreeGrafter"/>
</dbReference>
<protein>
    <submittedName>
        <fullName evidence="8">Nucleoside transporter</fullName>
    </submittedName>
</protein>
<feature type="signal peptide" evidence="5">
    <location>
        <begin position="1"/>
        <end position="27"/>
    </location>
</feature>
<dbReference type="OrthoDB" id="7067274at2"/>
<feature type="domain" description="MucB/RseB C-terminal" evidence="7">
    <location>
        <begin position="219"/>
        <end position="317"/>
    </location>
</feature>
<comment type="similarity">
    <text evidence="2">Belongs to the RseB family.</text>
</comment>
<keyword evidence="3 5" id="KW-0732">Signal</keyword>
<evidence type="ECO:0000256" key="5">
    <source>
        <dbReference type="SAM" id="SignalP"/>
    </source>
</evidence>
<dbReference type="Pfam" id="PF03888">
    <property type="entry name" value="MucB_RseB"/>
    <property type="match status" value="1"/>
</dbReference>
<feature type="domain" description="MucB/RseB N-terminal" evidence="6">
    <location>
        <begin position="46"/>
        <end position="203"/>
    </location>
</feature>
<dbReference type="InterPro" id="IPR038484">
    <property type="entry name" value="MucB/RseB_C_sf"/>
</dbReference>
<dbReference type="InterPro" id="IPR005588">
    <property type="entry name" value="MucB_RseB"/>
</dbReference>
<feature type="chain" id="PRO_5018730631" evidence="5">
    <location>
        <begin position="28"/>
        <end position="319"/>
    </location>
</feature>
<evidence type="ECO:0000313" key="9">
    <source>
        <dbReference type="Proteomes" id="UP000287023"/>
    </source>
</evidence>
<dbReference type="InterPro" id="IPR033436">
    <property type="entry name" value="MucB/RseB_C"/>
</dbReference>
<comment type="subcellular location">
    <subcellularLocation>
        <location evidence="1">Periplasm</location>
    </subcellularLocation>
</comment>
<accession>A0A3S0Y3N7</accession>
<organism evidence="8 9">
    <name type="scientific">Vreelandella nanhaiensis</name>
    <dbReference type="NCBI Taxonomy" id="1258546"/>
    <lineage>
        <taxon>Bacteria</taxon>
        <taxon>Pseudomonadati</taxon>
        <taxon>Pseudomonadota</taxon>
        <taxon>Gammaproteobacteria</taxon>
        <taxon>Oceanospirillales</taxon>
        <taxon>Halomonadaceae</taxon>
        <taxon>Vreelandella</taxon>
    </lineage>
</organism>
<reference evidence="8 9" key="1">
    <citation type="submission" date="2018-12" db="EMBL/GenBank/DDBJ databases">
        <title>three novel Halomonas strain isolated from plants.</title>
        <authorList>
            <person name="Sun C."/>
        </authorList>
    </citation>
    <scope>NUCLEOTIDE SEQUENCE [LARGE SCALE GENOMIC DNA]</scope>
    <source>
        <strain evidence="8 9">JCM 18142</strain>
    </source>
</reference>
<dbReference type="EMBL" id="RZHF01000014">
    <property type="protein sequence ID" value="RUR31614.1"/>
    <property type="molecule type" value="Genomic_DNA"/>
</dbReference>
<evidence type="ECO:0000256" key="4">
    <source>
        <dbReference type="ARBA" id="ARBA00022764"/>
    </source>
</evidence>
<evidence type="ECO:0000313" key="8">
    <source>
        <dbReference type="EMBL" id="RUR31614.1"/>
    </source>
</evidence>
<dbReference type="Gene3D" id="3.30.200.100">
    <property type="entry name" value="MucB/RseB, C-terminal domain"/>
    <property type="match status" value="1"/>
</dbReference>
<evidence type="ECO:0000256" key="3">
    <source>
        <dbReference type="ARBA" id="ARBA00022729"/>
    </source>
</evidence>
<dbReference type="CDD" id="cd16327">
    <property type="entry name" value="RseB"/>
    <property type="match status" value="1"/>
</dbReference>
<dbReference type="PANTHER" id="PTHR38782">
    <property type="match status" value="1"/>
</dbReference>
<dbReference type="AlphaFoldDB" id="A0A3S0Y3N7"/>
<comment type="caution">
    <text evidence="8">The sequence shown here is derived from an EMBL/GenBank/DDBJ whole genome shotgun (WGS) entry which is preliminary data.</text>
</comment>
<dbReference type="PANTHER" id="PTHR38782:SF1">
    <property type="entry name" value="SIGMA-E FACTOR REGULATORY PROTEIN RSEB"/>
    <property type="match status" value="1"/>
</dbReference>
<dbReference type="Gene3D" id="2.50.20.10">
    <property type="entry name" value="Lipoprotein localisation LolA/LolB/LppX"/>
    <property type="match status" value="1"/>
</dbReference>
<dbReference type="GO" id="GO:0030288">
    <property type="term" value="C:outer membrane-bounded periplasmic space"/>
    <property type="evidence" value="ECO:0007669"/>
    <property type="project" value="TreeGrafter"/>
</dbReference>
<gene>
    <name evidence="8" type="ORF">ELY38_09090</name>
</gene>
<dbReference type="Pfam" id="PF17188">
    <property type="entry name" value="MucB_RseB_C"/>
    <property type="match status" value="1"/>
</dbReference>
<evidence type="ECO:0000259" key="6">
    <source>
        <dbReference type="Pfam" id="PF03888"/>
    </source>
</evidence>
<keyword evidence="9" id="KW-1185">Reference proteome</keyword>
<dbReference type="Proteomes" id="UP000287023">
    <property type="component" value="Unassembled WGS sequence"/>
</dbReference>
<sequence>MMVTWRNRLIACAAVMSVSLLPLSVYAQSATYNMCQEGASVEAPQSPQQWLELSLQASHCYTFQARAVVINSVDVRTLALSHRIQEGVRQQVVQQLDGPSVSVERRSRVGQLAWGATDESGIFPSMKGWAEHASRVYGIALEEGARVAGRDAIKLRFEPKDQQRYTHEWWLDNTTGLLLKHVLSDPVGRILETFQVTQINEPERYTGEITVDAIPSGPDPEWHATWLPEGFMPQPVASPDGKSRQRLYSDGLATISIFAEPQGSALVPEQGLKSGVHQIGVSSIAVEEHVENDQRWQLVGIGELPPSMLQRIIHSVEFE</sequence>
<name>A0A3S0Y3N7_9GAMM</name>
<dbReference type="GO" id="GO:0032885">
    <property type="term" value="P:regulation of polysaccharide biosynthetic process"/>
    <property type="evidence" value="ECO:0007669"/>
    <property type="project" value="TreeGrafter"/>
</dbReference>
<dbReference type="InterPro" id="IPR033434">
    <property type="entry name" value="MucB/RseB_N"/>
</dbReference>
<evidence type="ECO:0000256" key="2">
    <source>
        <dbReference type="ARBA" id="ARBA00008150"/>
    </source>
</evidence>
<evidence type="ECO:0000259" key="7">
    <source>
        <dbReference type="Pfam" id="PF17188"/>
    </source>
</evidence>
<proteinExistence type="inferred from homology"/>